<comment type="caution">
    <text evidence="1">The sequence shown here is derived from an EMBL/GenBank/DDBJ whole genome shotgun (WGS) entry which is preliminary data.</text>
</comment>
<protein>
    <submittedName>
        <fullName evidence="1">Uncharacterized protein</fullName>
    </submittedName>
</protein>
<sequence>MNEDQESNGRRPTLGTASYRARQVGKMIVLFAVGDTPTPNYKVWLQAAPEPGEARTYELWWLAPEGPQIQLLTPFSVHSSFRTDRDLESVRVRDAAGTHEVAVEDAGELAVEETKALVYLHCANQFDLEHEGKRISFTQANIAGDPLLSYGDRYFYGRQIRIQRTPIGELITVTLKEAADGESELFSLLLPATRVSGYETVKIDAMVFETLVQTTIAGPPMGQQVRYEKVARVEGRATYIVS</sequence>
<keyword evidence="2" id="KW-1185">Reference proteome</keyword>
<evidence type="ECO:0000313" key="1">
    <source>
        <dbReference type="EMBL" id="PRP96782.1"/>
    </source>
</evidence>
<dbReference type="RefSeq" id="WP_106392900.1">
    <property type="nucleotide sequence ID" value="NZ_PVNK01000164.1"/>
</dbReference>
<dbReference type="Proteomes" id="UP000237968">
    <property type="component" value="Unassembled WGS sequence"/>
</dbReference>
<name>A0A2S9XVA3_9BACT</name>
<dbReference type="EMBL" id="PVNK01000164">
    <property type="protein sequence ID" value="PRP96782.1"/>
    <property type="molecule type" value="Genomic_DNA"/>
</dbReference>
<reference evidence="1 2" key="1">
    <citation type="submission" date="2018-03" db="EMBL/GenBank/DDBJ databases">
        <title>Draft Genome Sequences of the Obligatory Marine Myxobacteria Enhygromyxa salina SWB005.</title>
        <authorList>
            <person name="Poehlein A."/>
            <person name="Moghaddam J.A."/>
            <person name="Harms H."/>
            <person name="Alanjari M."/>
            <person name="Koenig G.M."/>
            <person name="Daniel R."/>
            <person name="Schaeberle T.F."/>
        </authorList>
    </citation>
    <scope>NUCLEOTIDE SEQUENCE [LARGE SCALE GENOMIC DNA]</scope>
    <source>
        <strain evidence="1 2">SWB005</strain>
    </source>
</reference>
<proteinExistence type="predicted"/>
<accession>A0A2S9XVA3</accession>
<organism evidence="1 2">
    <name type="scientific">Enhygromyxa salina</name>
    <dbReference type="NCBI Taxonomy" id="215803"/>
    <lineage>
        <taxon>Bacteria</taxon>
        <taxon>Pseudomonadati</taxon>
        <taxon>Myxococcota</taxon>
        <taxon>Polyangia</taxon>
        <taxon>Nannocystales</taxon>
        <taxon>Nannocystaceae</taxon>
        <taxon>Enhygromyxa</taxon>
    </lineage>
</organism>
<dbReference type="AlphaFoldDB" id="A0A2S9XVA3"/>
<dbReference type="OrthoDB" id="8450247at2"/>
<gene>
    <name evidence="1" type="ORF">ENSA5_35560</name>
</gene>
<evidence type="ECO:0000313" key="2">
    <source>
        <dbReference type="Proteomes" id="UP000237968"/>
    </source>
</evidence>